<keyword evidence="2 3" id="KW-0560">Oxidoreductase</keyword>
<feature type="domain" description="Aldehyde dehydrogenase" evidence="5">
    <location>
        <begin position="9"/>
        <end position="426"/>
    </location>
</feature>
<evidence type="ECO:0000256" key="4">
    <source>
        <dbReference type="SAM" id="Coils"/>
    </source>
</evidence>
<accession>A0A059ABR9</accession>
<dbReference type="InterPro" id="IPR016162">
    <property type="entry name" value="Ald_DH_N"/>
</dbReference>
<dbReference type="eggNOG" id="KOG2456">
    <property type="taxonomic scope" value="Eukaryota"/>
</dbReference>
<dbReference type="AlphaFoldDB" id="A0A059ABR9"/>
<dbReference type="STRING" id="71139.A0A059ABR9"/>
<evidence type="ECO:0000256" key="3">
    <source>
        <dbReference type="PIRNR" id="PIRNR036492"/>
    </source>
</evidence>
<dbReference type="InterPro" id="IPR015590">
    <property type="entry name" value="Aldehyde_DH_dom"/>
</dbReference>
<evidence type="ECO:0000259" key="5">
    <source>
        <dbReference type="Pfam" id="PF00171"/>
    </source>
</evidence>
<keyword evidence="4" id="KW-0175">Coiled coil</keyword>
<comment type="similarity">
    <text evidence="1 3">Belongs to the aldehyde dehydrogenase family.</text>
</comment>
<evidence type="ECO:0000313" key="6">
    <source>
        <dbReference type="EMBL" id="KCW51189.1"/>
    </source>
</evidence>
<dbReference type="OMA" id="KYGTCAG"/>
<dbReference type="InterPro" id="IPR012394">
    <property type="entry name" value="Aldehyde_DH_NAD(P)"/>
</dbReference>
<dbReference type="InParanoid" id="A0A059ABR9"/>
<dbReference type="PANTHER" id="PTHR43570">
    <property type="entry name" value="ALDEHYDE DEHYDROGENASE"/>
    <property type="match status" value="1"/>
</dbReference>
<dbReference type="EMBL" id="KK198762">
    <property type="protein sequence ID" value="KCW51189.1"/>
    <property type="molecule type" value="Genomic_DNA"/>
</dbReference>
<evidence type="ECO:0000256" key="2">
    <source>
        <dbReference type="ARBA" id="ARBA00023002"/>
    </source>
</evidence>
<proteinExistence type="inferred from homology"/>
<protein>
    <recommendedName>
        <fullName evidence="3">Aldehyde dehydrogenase</fullName>
    </recommendedName>
</protein>
<dbReference type="GO" id="GO:0005737">
    <property type="term" value="C:cytoplasm"/>
    <property type="evidence" value="ECO:0000318"/>
    <property type="project" value="GO_Central"/>
</dbReference>
<name>A0A059ABR9_EUCGR</name>
<dbReference type="GO" id="GO:0006081">
    <property type="term" value="P:aldehyde metabolic process"/>
    <property type="evidence" value="ECO:0000318"/>
    <property type="project" value="GO_Central"/>
</dbReference>
<dbReference type="Gene3D" id="3.40.605.10">
    <property type="entry name" value="Aldehyde Dehydrogenase, Chain A, domain 1"/>
    <property type="match status" value="2"/>
</dbReference>
<dbReference type="Gramene" id="KCW51189">
    <property type="protein sequence ID" value="KCW51189"/>
    <property type="gene ID" value="EUGRSUZ_J00776"/>
</dbReference>
<dbReference type="Pfam" id="PF00171">
    <property type="entry name" value="Aldedh"/>
    <property type="match status" value="1"/>
</dbReference>
<dbReference type="InterPro" id="IPR016161">
    <property type="entry name" value="Ald_DH/histidinol_DH"/>
</dbReference>
<dbReference type="SUPFAM" id="SSF53720">
    <property type="entry name" value="ALDH-like"/>
    <property type="match status" value="1"/>
</dbReference>
<dbReference type="Gene3D" id="3.40.309.10">
    <property type="entry name" value="Aldehyde Dehydrogenase, Chain A, domain 2"/>
    <property type="match status" value="2"/>
</dbReference>
<gene>
    <name evidence="6" type="ORF">EUGRSUZ_J00776</name>
</gene>
<organism evidence="6">
    <name type="scientific">Eucalyptus grandis</name>
    <name type="common">Flooded gum</name>
    <dbReference type="NCBI Taxonomy" id="71139"/>
    <lineage>
        <taxon>Eukaryota</taxon>
        <taxon>Viridiplantae</taxon>
        <taxon>Streptophyta</taxon>
        <taxon>Embryophyta</taxon>
        <taxon>Tracheophyta</taxon>
        <taxon>Spermatophyta</taxon>
        <taxon>Magnoliopsida</taxon>
        <taxon>eudicotyledons</taxon>
        <taxon>Gunneridae</taxon>
        <taxon>Pentapetalae</taxon>
        <taxon>rosids</taxon>
        <taxon>malvids</taxon>
        <taxon>Myrtales</taxon>
        <taxon>Myrtaceae</taxon>
        <taxon>Myrtoideae</taxon>
        <taxon>Eucalypteae</taxon>
        <taxon>Eucalyptus</taxon>
    </lineage>
</organism>
<dbReference type="PIRSF" id="PIRSF036492">
    <property type="entry name" value="ALDH"/>
    <property type="match status" value="1"/>
</dbReference>
<dbReference type="FunFam" id="3.40.605.10:FF:000004">
    <property type="entry name" value="Aldehyde dehydrogenase"/>
    <property type="match status" value="1"/>
</dbReference>
<dbReference type="GO" id="GO:0004029">
    <property type="term" value="F:aldehyde dehydrogenase (NAD+) activity"/>
    <property type="evidence" value="ECO:0000318"/>
    <property type="project" value="GO_Central"/>
</dbReference>
<reference evidence="6" key="1">
    <citation type="submission" date="2013-07" db="EMBL/GenBank/DDBJ databases">
        <title>The genome of Eucalyptus grandis.</title>
        <authorList>
            <person name="Schmutz J."/>
            <person name="Hayes R."/>
            <person name="Myburg A."/>
            <person name="Tuskan G."/>
            <person name="Grattapaglia D."/>
            <person name="Rokhsar D.S."/>
        </authorList>
    </citation>
    <scope>NUCLEOTIDE SEQUENCE</scope>
    <source>
        <tissue evidence="6">Leaf extractions</tissue>
    </source>
</reference>
<evidence type="ECO:0000256" key="1">
    <source>
        <dbReference type="ARBA" id="ARBA00009986"/>
    </source>
</evidence>
<dbReference type="InterPro" id="IPR016163">
    <property type="entry name" value="Ald_DH_C"/>
</dbReference>
<dbReference type="FunCoup" id="A0A059ABR9">
    <property type="interactions" value="1854"/>
</dbReference>
<sequence length="479" mass="54075">MEEETEALEEMERELEEMRECYRSGRTMEASWRKSQLKGLLRLLREREEEIFRALHQDLGKHPAEAYRDEIGSLIKSVNYALDGLKRWMSGNKAKLPRIALLTTAKILPEPLGLVLVISSWNFPIGLSLEPLIGALAAGNAVVLKPSELAPECSSLLANAIPHYLDDKAVKVIQGGPGIGERLLHQKWDKIFFTGSTRIGRKVIAAAAEHLTPVTLELGGKCPAVIDTLSSSFDRKVAVQRVLGAKFRPRLFAFVELMKVVMKKMFGENPRESRSVARIVNKHHFLRLRSLLLDPLVESSIVYGGSMDEESLFIEPTILMDPPLQAAIMMDEIFGPLLPIVTLNKIEDSIEFINSRPKPLAIYVFTKDEPLRRSMVSKTSSGSIVFNDAIVQYLADTLPFGGIGESGMGRYHGKFSFDTFSHQKAVVRRSFLVDFWFRFPPWNDHKLQLFRSSYHYDYLGIVLTVLGLKRTNRARHLDV</sequence>
<dbReference type="PANTHER" id="PTHR43570:SF30">
    <property type="entry name" value="ALDEHYDE DEHYDROGENASE"/>
    <property type="match status" value="1"/>
</dbReference>
<feature type="coiled-coil region" evidence="4">
    <location>
        <begin position="1"/>
        <end position="28"/>
    </location>
</feature>